<dbReference type="Proteomes" id="UP000298493">
    <property type="component" value="Unassembled WGS sequence"/>
</dbReference>
<dbReference type="AlphaFoldDB" id="A0A4Z1P8S9"/>
<sequence length="75" mass="8109">MAASLQQLGQGEGQYPYLRSLALGAPYPNGKSKACGAKLKMKDTSAGEIRHNNLNLFTIDLTTGHREFTDKAQGQ</sequence>
<comment type="caution">
    <text evidence="1">The sequence shown here is derived from an EMBL/GenBank/DDBJ whole genome shotgun (WGS) entry which is preliminary data.</text>
</comment>
<evidence type="ECO:0000313" key="2">
    <source>
        <dbReference type="Proteomes" id="UP000298493"/>
    </source>
</evidence>
<organism evidence="1 2">
    <name type="scientific">Venturia nashicola</name>
    <dbReference type="NCBI Taxonomy" id="86259"/>
    <lineage>
        <taxon>Eukaryota</taxon>
        <taxon>Fungi</taxon>
        <taxon>Dikarya</taxon>
        <taxon>Ascomycota</taxon>
        <taxon>Pezizomycotina</taxon>
        <taxon>Dothideomycetes</taxon>
        <taxon>Pleosporomycetidae</taxon>
        <taxon>Venturiales</taxon>
        <taxon>Venturiaceae</taxon>
        <taxon>Venturia</taxon>
    </lineage>
</organism>
<evidence type="ECO:0000313" key="1">
    <source>
        <dbReference type="EMBL" id="TID20941.1"/>
    </source>
</evidence>
<dbReference type="EMBL" id="SNSC02000010">
    <property type="protein sequence ID" value="TID20941.1"/>
    <property type="molecule type" value="Genomic_DNA"/>
</dbReference>
<reference evidence="1 2" key="1">
    <citation type="submission" date="2019-04" db="EMBL/GenBank/DDBJ databases">
        <title>High contiguity whole genome sequence and gene annotation resource for two Venturia nashicola isolates.</title>
        <authorList>
            <person name="Prokchorchik M."/>
            <person name="Won K."/>
            <person name="Lee Y."/>
            <person name="Choi E.D."/>
            <person name="Segonzac C."/>
            <person name="Sohn K.H."/>
        </authorList>
    </citation>
    <scope>NUCLEOTIDE SEQUENCE [LARGE SCALE GENOMIC DNA]</scope>
    <source>
        <strain evidence="1 2">PRI2</strain>
    </source>
</reference>
<name>A0A4Z1P8S9_9PEZI</name>
<proteinExistence type="predicted"/>
<protein>
    <submittedName>
        <fullName evidence="1">Uncharacterized protein</fullName>
    </submittedName>
</protein>
<gene>
    <name evidence="1" type="ORF">E6O75_ATG05706</name>
</gene>
<keyword evidence="2" id="KW-1185">Reference proteome</keyword>
<accession>A0A4Z1P8S9</accession>